<protein>
    <submittedName>
        <fullName evidence="9">Uncharacterized protein</fullName>
    </submittedName>
</protein>
<keyword evidence="4" id="KW-0029">Amino-acid transport</keyword>
<feature type="transmembrane region" description="Helical" evidence="8">
    <location>
        <begin position="48"/>
        <end position="68"/>
    </location>
</feature>
<evidence type="ECO:0000256" key="4">
    <source>
        <dbReference type="ARBA" id="ARBA00022970"/>
    </source>
</evidence>
<keyword evidence="6 8" id="KW-0472">Membrane</keyword>
<dbReference type="AlphaFoldDB" id="A0A8H4XPE2"/>
<dbReference type="GO" id="GO:0051453">
    <property type="term" value="P:regulation of intracellular pH"/>
    <property type="evidence" value="ECO:0007669"/>
    <property type="project" value="TreeGrafter"/>
</dbReference>
<keyword evidence="7" id="KW-0539">Nucleus</keyword>
<organism evidence="9 10">
    <name type="scientific">Fusarium zealandicum</name>
    <dbReference type="NCBI Taxonomy" id="1053134"/>
    <lineage>
        <taxon>Eukaryota</taxon>
        <taxon>Fungi</taxon>
        <taxon>Dikarya</taxon>
        <taxon>Ascomycota</taxon>
        <taxon>Pezizomycotina</taxon>
        <taxon>Sordariomycetes</taxon>
        <taxon>Hypocreomycetidae</taxon>
        <taxon>Hypocreales</taxon>
        <taxon>Nectriaceae</taxon>
        <taxon>Fusarium</taxon>
        <taxon>Fusarium staphyleae species complex</taxon>
    </lineage>
</organism>
<dbReference type="Proteomes" id="UP000635477">
    <property type="component" value="Unassembled WGS sequence"/>
</dbReference>
<sequence length="754" mass="82884">MEAPNRGRCCATKLPTYLGFAILGLVNVLVPFIVHSANYLIIPYPRWIVVLIETLPALLTKLVIPHLLHHVPYWMRPLTVGGCWITVAIFTKLTPPNMAPPLRIFSSVLASVAAAAMEVSFLGMMRYYGRASLAGWGAGVGVGAVFCAVLPFILTVRMESFLRSFIDCIYVLTGAMLMAFFVILPAPPVNYPDTRHDLGKVDIEDSRDGSLLIQDPVRELSRMLSTKNRINLTRSMVRPFMVPLFAAFAAQALAYPGISRALPLPSTSGSFFSYYTSYGLAFQLGSFISGTYTPLFRPRIARLACTVLGVVTVAMLINAMLILFSSQVLVRLLAFGAGLGGGAIYMSVLDNILEGKSLEPGINQEFSLQMVGAGKTAGDLCDEQGPPCANCAVRGLEGCSYLADPPAQMPATETRRRIELELMYRWSTSTYKSLVSIPADGQWLQEDIPRWGLKHEYLLHGMFAFSALEIALCGNGVMEDDPAVWVRLALEYYDKASRPFRAQLENVTDDNVQEIFMFSFFAVGINTALAQCTHIIALDEQQDILERMVALWELLMGNASIANQHFEALVSGVVSRSTDALMSMTQLTIETPTSISPETEAALERLSIVVERTAHASRSANDEARSDEAVRIDSFRAGVAAIRTCFLEDSKDLFKGICIAFPAMVGREFGVALKESDPVAMFLMMHWGVQLHSLGKMAWWVGSFGQKMVHELSEMLGELGPGTEVAMMSEWRENIAWARTEVELSPLGVVTPEE</sequence>
<dbReference type="GO" id="GO:0008270">
    <property type="term" value="F:zinc ion binding"/>
    <property type="evidence" value="ECO:0007669"/>
    <property type="project" value="InterPro"/>
</dbReference>
<dbReference type="GO" id="GO:0000981">
    <property type="term" value="F:DNA-binding transcription factor activity, RNA polymerase II-specific"/>
    <property type="evidence" value="ECO:0007669"/>
    <property type="project" value="InterPro"/>
</dbReference>
<feature type="transmembrane region" description="Helical" evidence="8">
    <location>
        <begin position="168"/>
        <end position="186"/>
    </location>
</feature>
<feature type="transmembrane region" description="Helical" evidence="8">
    <location>
        <begin position="105"/>
        <end position="128"/>
    </location>
</feature>
<dbReference type="PANTHER" id="PTHR10981:SF0">
    <property type="entry name" value="BATTENIN"/>
    <property type="match status" value="1"/>
</dbReference>
<comment type="caution">
    <text evidence="9">The sequence shown here is derived from an EMBL/GenBank/DDBJ whole genome shotgun (WGS) entry which is preliminary data.</text>
</comment>
<dbReference type="CDD" id="cd00067">
    <property type="entry name" value="GAL4"/>
    <property type="match status" value="1"/>
</dbReference>
<evidence type="ECO:0000256" key="3">
    <source>
        <dbReference type="ARBA" id="ARBA00022692"/>
    </source>
</evidence>
<evidence type="ECO:0000256" key="8">
    <source>
        <dbReference type="SAM" id="Phobius"/>
    </source>
</evidence>
<evidence type="ECO:0000256" key="1">
    <source>
        <dbReference type="ARBA" id="ARBA00004127"/>
    </source>
</evidence>
<evidence type="ECO:0000256" key="6">
    <source>
        <dbReference type="ARBA" id="ARBA00023136"/>
    </source>
</evidence>
<dbReference type="EMBL" id="JABEYC010000091">
    <property type="protein sequence ID" value="KAF4982941.1"/>
    <property type="molecule type" value="Genomic_DNA"/>
</dbReference>
<dbReference type="GO" id="GO:0006865">
    <property type="term" value="P:amino acid transport"/>
    <property type="evidence" value="ECO:0007669"/>
    <property type="project" value="UniProtKB-KW"/>
</dbReference>
<dbReference type="GO" id="GO:0012505">
    <property type="term" value="C:endomembrane system"/>
    <property type="evidence" value="ECO:0007669"/>
    <property type="project" value="UniProtKB-SubCell"/>
</dbReference>
<feature type="transmembrane region" description="Helical" evidence="8">
    <location>
        <begin position="300"/>
        <end position="321"/>
    </location>
</feature>
<proteinExistence type="predicted"/>
<evidence type="ECO:0000256" key="5">
    <source>
        <dbReference type="ARBA" id="ARBA00022989"/>
    </source>
</evidence>
<dbReference type="GO" id="GO:0005773">
    <property type="term" value="C:vacuole"/>
    <property type="evidence" value="ECO:0007669"/>
    <property type="project" value="TreeGrafter"/>
</dbReference>
<feature type="transmembrane region" description="Helical" evidence="8">
    <location>
        <begin position="240"/>
        <end position="258"/>
    </location>
</feature>
<comment type="subcellular location">
    <subcellularLocation>
        <location evidence="1">Endomembrane system</location>
        <topology evidence="1">Multi-pass membrane protein</topology>
    </subcellularLocation>
</comment>
<reference evidence="9" key="2">
    <citation type="submission" date="2020-05" db="EMBL/GenBank/DDBJ databases">
        <authorList>
            <person name="Kim H.-S."/>
            <person name="Proctor R.H."/>
            <person name="Brown D.W."/>
        </authorList>
    </citation>
    <scope>NUCLEOTIDE SEQUENCE</scope>
    <source>
        <strain evidence="9">NRRL 22465</strain>
    </source>
</reference>
<dbReference type="PANTHER" id="PTHR10981">
    <property type="entry name" value="BATTENIN"/>
    <property type="match status" value="1"/>
</dbReference>
<evidence type="ECO:0000256" key="2">
    <source>
        <dbReference type="ARBA" id="ARBA00022448"/>
    </source>
</evidence>
<keyword evidence="5 8" id="KW-1133">Transmembrane helix</keyword>
<dbReference type="GO" id="GO:0016020">
    <property type="term" value="C:membrane"/>
    <property type="evidence" value="ECO:0007669"/>
    <property type="project" value="InterPro"/>
</dbReference>
<feature type="transmembrane region" description="Helical" evidence="8">
    <location>
        <begin position="20"/>
        <end position="41"/>
    </location>
</feature>
<keyword evidence="10" id="KW-1185">Reference proteome</keyword>
<reference evidence="9" key="1">
    <citation type="journal article" date="2020" name="BMC Genomics">
        <title>Correction to: Identification and distribution of gene clusters required for synthesis of sphingolipid metabolism inhibitors in diverse species of the filamentous fungus Fusarium.</title>
        <authorList>
            <person name="Kim H.S."/>
            <person name="Lohmar J.M."/>
            <person name="Busman M."/>
            <person name="Brown D.W."/>
            <person name="Naumann T.A."/>
            <person name="Divon H.H."/>
            <person name="Lysoe E."/>
            <person name="Uhlig S."/>
            <person name="Proctor R.H."/>
        </authorList>
    </citation>
    <scope>NUCLEOTIDE SEQUENCE</scope>
    <source>
        <strain evidence="9">NRRL 22465</strain>
    </source>
</reference>
<evidence type="ECO:0000256" key="7">
    <source>
        <dbReference type="ARBA" id="ARBA00023242"/>
    </source>
</evidence>
<dbReference type="OrthoDB" id="5295362at2759"/>
<keyword evidence="3 8" id="KW-0812">Transmembrane</keyword>
<keyword evidence="2" id="KW-0813">Transport</keyword>
<feature type="transmembrane region" description="Helical" evidence="8">
    <location>
        <begin position="134"/>
        <end position="156"/>
    </location>
</feature>
<dbReference type="PRINTS" id="PR01315">
    <property type="entry name" value="BATTENIN"/>
</dbReference>
<accession>A0A8H4XPE2</accession>
<dbReference type="Pfam" id="PF02487">
    <property type="entry name" value="CLN3"/>
    <property type="match status" value="1"/>
</dbReference>
<dbReference type="InterPro" id="IPR001138">
    <property type="entry name" value="Zn2Cys6_DnaBD"/>
</dbReference>
<dbReference type="InterPro" id="IPR003492">
    <property type="entry name" value="Battenin_disease_Cln3"/>
</dbReference>
<name>A0A8H4XPE2_9HYPO</name>
<evidence type="ECO:0000313" key="9">
    <source>
        <dbReference type="EMBL" id="KAF4982941.1"/>
    </source>
</evidence>
<feature type="transmembrane region" description="Helical" evidence="8">
    <location>
        <begin position="270"/>
        <end position="288"/>
    </location>
</feature>
<gene>
    <name evidence="9" type="ORF">FZEAL_1511</name>
</gene>
<evidence type="ECO:0000313" key="10">
    <source>
        <dbReference type="Proteomes" id="UP000635477"/>
    </source>
</evidence>